<feature type="compositionally biased region" description="Basic and acidic residues" evidence="1">
    <location>
        <begin position="1"/>
        <end position="16"/>
    </location>
</feature>
<gene>
    <name evidence="3" type="ORF">METZ01_LOCUS379091</name>
</gene>
<dbReference type="Pfam" id="PF06439">
    <property type="entry name" value="3keto-disac_hyd"/>
    <property type="match status" value="1"/>
</dbReference>
<dbReference type="AlphaFoldDB" id="A0A382TX73"/>
<evidence type="ECO:0000256" key="1">
    <source>
        <dbReference type="SAM" id="MobiDB-lite"/>
    </source>
</evidence>
<dbReference type="GO" id="GO:0016787">
    <property type="term" value="F:hydrolase activity"/>
    <property type="evidence" value="ECO:0007669"/>
    <property type="project" value="InterPro"/>
</dbReference>
<feature type="region of interest" description="Disordered" evidence="1">
    <location>
        <begin position="1"/>
        <end position="21"/>
    </location>
</feature>
<dbReference type="EMBL" id="UINC01139601">
    <property type="protein sequence ID" value="SVD26237.1"/>
    <property type="molecule type" value="Genomic_DNA"/>
</dbReference>
<sequence length="105" mass="12071">QRPSGRMERSAGRSPEKTQPAISMKIPTFKLFAYILLLPGMLLGAEEKGFVPIFNGKDLDGWDGKPGMWEVRNGEIWCTGKSKEKNWLIWRKEQPADFTLRLFFP</sequence>
<evidence type="ECO:0000313" key="3">
    <source>
        <dbReference type="EMBL" id="SVD26237.1"/>
    </source>
</evidence>
<dbReference type="Gene3D" id="2.60.120.560">
    <property type="entry name" value="Exo-inulinase, domain 1"/>
    <property type="match status" value="1"/>
</dbReference>
<organism evidence="3">
    <name type="scientific">marine metagenome</name>
    <dbReference type="NCBI Taxonomy" id="408172"/>
    <lineage>
        <taxon>unclassified sequences</taxon>
        <taxon>metagenomes</taxon>
        <taxon>ecological metagenomes</taxon>
    </lineage>
</organism>
<accession>A0A382TX73</accession>
<feature type="non-terminal residue" evidence="3">
    <location>
        <position position="1"/>
    </location>
</feature>
<name>A0A382TX73_9ZZZZ</name>
<reference evidence="3" key="1">
    <citation type="submission" date="2018-05" db="EMBL/GenBank/DDBJ databases">
        <authorList>
            <person name="Lanie J.A."/>
            <person name="Ng W.-L."/>
            <person name="Kazmierczak K.M."/>
            <person name="Andrzejewski T.M."/>
            <person name="Davidsen T.M."/>
            <person name="Wayne K.J."/>
            <person name="Tettelin H."/>
            <person name="Glass J.I."/>
            <person name="Rusch D."/>
            <person name="Podicherti R."/>
            <person name="Tsui H.-C.T."/>
            <person name="Winkler M.E."/>
        </authorList>
    </citation>
    <scope>NUCLEOTIDE SEQUENCE</scope>
</reference>
<proteinExistence type="predicted"/>
<dbReference type="InterPro" id="IPR010496">
    <property type="entry name" value="AL/BT2_dom"/>
</dbReference>
<protein>
    <recommendedName>
        <fullName evidence="2">3-keto-alpha-glucoside-1,2-lyase/3-keto-2-hydroxy-glucal hydratase domain-containing protein</fullName>
    </recommendedName>
</protein>
<feature type="domain" description="3-keto-alpha-glucoside-1,2-lyase/3-keto-2-hydroxy-glucal hydratase" evidence="2">
    <location>
        <begin position="49"/>
        <end position="102"/>
    </location>
</feature>
<evidence type="ECO:0000259" key="2">
    <source>
        <dbReference type="Pfam" id="PF06439"/>
    </source>
</evidence>